<dbReference type="PANTHER" id="PTHR11596">
    <property type="entry name" value="ALKALINE PHOSPHATASE"/>
    <property type="match status" value="1"/>
</dbReference>
<dbReference type="Gene3D" id="1.10.1200.140">
    <property type="entry name" value="Alkaline phosphatase, crown domain"/>
    <property type="match status" value="1"/>
</dbReference>
<gene>
    <name evidence="7" type="ORF">SAMN04488503_2521</name>
</gene>
<evidence type="ECO:0000256" key="4">
    <source>
        <dbReference type="PIRSR" id="PIRSR601952-2"/>
    </source>
</evidence>
<evidence type="ECO:0000256" key="3">
    <source>
        <dbReference type="PIRSR" id="PIRSR601952-1"/>
    </source>
</evidence>
<comment type="cofactor">
    <cofactor evidence="4">
        <name>Mg(2+)</name>
        <dbReference type="ChEBI" id="CHEBI:18420"/>
    </cofactor>
    <text evidence="4">Binds 1 Mg(2+) ion.</text>
</comment>
<keyword evidence="4" id="KW-0862">Zinc</keyword>
<dbReference type="Pfam" id="PF00245">
    <property type="entry name" value="Alk_phosphatase"/>
    <property type="match status" value="1"/>
</dbReference>
<dbReference type="GO" id="GO:0046872">
    <property type="term" value="F:metal ion binding"/>
    <property type="evidence" value="ECO:0007669"/>
    <property type="project" value="UniProtKB-KW"/>
</dbReference>
<reference evidence="7 8" key="1">
    <citation type="submission" date="2017-06" db="EMBL/GenBank/DDBJ databases">
        <authorList>
            <person name="Kim H.J."/>
            <person name="Triplett B.A."/>
        </authorList>
    </citation>
    <scope>NUCLEOTIDE SEQUENCE [LARGE SCALE GENOMIC DNA]</scope>
    <source>
        <strain evidence="7 8">DSM 13116</strain>
    </source>
</reference>
<comment type="similarity">
    <text evidence="5">Belongs to the alkaline phosphatase family.</text>
</comment>
<dbReference type="InterPro" id="IPR017850">
    <property type="entry name" value="Alkaline_phosphatase_core_sf"/>
</dbReference>
<dbReference type="InterPro" id="IPR001952">
    <property type="entry name" value="Alkaline_phosphatase"/>
</dbReference>
<dbReference type="RefSeq" id="WP_089274734.1">
    <property type="nucleotide sequence ID" value="NZ_FZOC01000005.1"/>
</dbReference>
<feature type="binding site" evidence="4">
    <location>
        <position position="290"/>
    </location>
    <ligand>
        <name>Mg(2+)</name>
        <dbReference type="ChEBI" id="CHEBI:18420"/>
    </ligand>
</feature>
<feature type="signal peptide" evidence="6">
    <location>
        <begin position="1"/>
        <end position="40"/>
    </location>
</feature>
<keyword evidence="4" id="KW-0479">Metal-binding</keyword>
<dbReference type="CDD" id="cd16012">
    <property type="entry name" value="ALP"/>
    <property type="match status" value="1"/>
</dbReference>
<dbReference type="AlphaFoldDB" id="A0A239BGX4"/>
<comment type="cofactor">
    <cofactor evidence="4">
        <name>Zn(2+)</name>
        <dbReference type="ChEBI" id="CHEBI:29105"/>
    </cofactor>
    <text evidence="4">Binds 2 Zn(2+) ions.</text>
</comment>
<keyword evidence="2" id="KW-0411">Iron-sulfur</keyword>
<feature type="binding site" evidence="4">
    <location>
        <position position="456"/>
    </location>
    <ligand>
        <name>Zn(2+)</name>
        <dbReference type="ChEBI" id="CHEBI:29105"/>
        <label>2</label>
    </ligand>
</feature>
<feature type="binding site" evidence="4">
    <location>
        <position position="299"/>
    </location>
    <ligand>
        <name>Zn(2+)</name>
        <dbReference type="ChEBI" id="CHEBI:29105"/>
        <label>2</label>
    </ligand>
</feature>
<evidence type="ECO:0000256" key="1">
    <source>
        <dbReference type="ARBA" id="ARBA00022553"/>
    </source>
</evidence>
<feature type="binding site" evidence="4">
    <location>
        <position position="338"/>
    </location>
    <ligand>
        <name>Zn(2+)</name>
        <dbReference type="ChEBI" id="CHEBI:29105"/>
        <label>2</label>
    </ligand>
</feature>
<evidence type="ECO:0000256" key="6">
    <source>
        <dbReference type="SAM" id="SignalP"/>
    </source>
</evidence>
<feature type="binding site" evidence="4">
    <location>
        <position position="164"/>
    </location>
    <ligand>
        <name>Mg(2+)</name>
        <dbReference type="ChEBI" id="CHEBI:18420"/>
    </ligand>
</feature>
<dbReference type="InterPro" id="IPR006311">
    <property type="entry name" value="TAT_signal"/>
</dbReference>
<feature type="binding site" evidence="4">
    <location>
        <position position="60"/>
    </location>
    <ligand>
        <name>Zn(2+)</name>
        <dbReference type="ChEBI" id="CHEBI:29105"/>
        <label>2</label>
    </ligand>
</feature>
<evidence type="ECO:0000256" key="5">
    <source>
        <dbReference type="RuleBase" id="RU003946"/>
    </source>
</evidence>
<keyword evidence="1" id="KW-0597">Phosphoprotein</keyword>
<evidence type="ECO:0000313" key="7">
    <source>
        <dbReference type="EMBL" id="SNS06354.1"/>
    </source>
</evidence>
<feature type="active site" description="Phosphoserine intermediate" evidence="3">
    <location>
        <position position="111"/>
    </location>
</feature>
<dbReference type="PROSITE" id="PS51318">
    <property type="entry name" value="TAT"/>
    <property type="match status" value="1"/>
</dbReference>
<name>A0A239BGX4_9BACT</name>
<dbReference type="EMBL" id="FZOC01000005">
    <property type="protein sequence ID" value="SNS06354.1"/>
    <property type="molecule type" value="Genomic_DNA"/>
</dbReference>
<sequence length="524" mass="55684">MNDSDSSAQNGLTRRELLGLLGAGALAALLPAGLPGQAHAANNADFDTAKGPGLIFVVGDGMPAGVVRAMHEVRTGVFGRANTALHARLRDPRSALGLMATASLSSIVTDSAPASAAWSTGVHTANRHLAALPDGRPLTTIFELVRKRGVATGLVTTTRVTHATPAAWISHQTNRDLEDDIASEILAFRPEVLLGGGFRHFSAAKRKDGRDLLAEFQRSGCDTVTDRAGLLAATAAAKPLVGLFSASHLAYNLDRLNDPALSAQPTLPEMTAQALRRLAKNPNGFLLQVEAGRIDHACHSNDAWSSIMDTVELDDTLAVIDSFLAVNPKTLVIVTSDHGNSGWGINGTGSSYNDATAALRSYRAGKASFEAIIRRLKGKNAQQTQDILTESTGFAIGLDEAEMVLAAMEPGYGGFTGDYVYQPDATIGLLLARNAKAKDGKAGLRRGNVGFTSTNHTAEDQTLLAYGHRARELNLARLLDNTELFDTMCAYFGLRHTNPRMAQDEAARLLLATRQDADPRLHIA</sequence>
<feature type="chain" id="PRO_5012059759" evidence="6">
    <location>
        <begin position="41"/>
        <end position="524"/>
    </location>
</feature>
<feature type="binding site" evidence="4">
    <location>
        <position position="337"/>
    </location>
    <ligand>
        <name>Zn(2+)</name>
        <dbReference type="ChEBI" id="CHEBI:29105"/>
        <label>2</label>
    </ligand>
</feature>
<accession>A0A239BGX4</accession>
<proteinExistence type="inferred from homology"/>
<dbReference type="GO" id="GO:0004035">
    <property type="term" value="F:alkaline phosphatase activity"/>
    <property type="evidence" value="ECO:0007669"/>
    <property type="project" value="TreeGrafter"/>
</dbReference>
<keyword evidence="6" id="KW-0732">Signal</keyword>
<organism evidence="7 8">
    <name type="scientific">Humidesulfovibrio mexicanus</name>
    <dbReference type="NCBI Taxonomy" id="147047"/>
    <lineage>
        <taxon>Bacteria</taxon>
        <taxon>Pseudomonadati</taxon>
        <taxon>Thermodesulfobacteriota</taxon>
        <taxon>Desulfovibrionia</taxon>
        <taxon>Desulfovibrionales</taxon>
        <taxon>Desulfovibrionaceae</taxon>
        <taxon>Humidesulfovibrio</taxon>
    </lineage>
</organism>
<keyword evidence="2" id="KW-0408">Iron</keyword>
<dbReference type="PANTHER" id="PTHR11596:SF5">
    <property type="entry name" value="ALKALINE PHOSPHATASE"/>
    <property type="match status" value="1"/>
</dbReference>
<keyword evidence="8" id="KW-1185">Reference proteome</keyword>
<keyword evidence="4" id="KW-0460">Magnesium</keyword>
<feature type="binding site" evidence="4">
    <location>
        <position position="295"/>
    </location>
    <ligand>
        <name>Zn(2+)</name>
        <dbReference type="ChEBI" id="CHEBI:29105"/>
        <label>2</label>
    </ligand>
</feature>
<dbReference type="SMART" id="SM00098">
    <property type="entry name" value="alkPPc"/>
    <property type="match status" value="1"/>
</dbReference>
<dbReference type="OrthoDB" id="9794455at2"/>
<dbReference type="SUPFAM" id="SSF53649">
    <property type="entry name" value="Alkaline phosphatase-like"/>
    <property type="match status" value="1"/>
</dbReference>
<protein>
    <submittedName>
        <fullName evidence="7">Alkaline phosphatase</fullName>
    </submittedName>
</protein>
<dbReference type="PRINTS" id="PR00113">
    <property type="entry name" value="ALKPHPHTASE"/>
</dbReference>
<dbReference type="InterPro" id="IPR042085">
    <property type="entry name" value="Ap_crown"/>
</dbReference>
<dbReference type="Proteomes" id="UP000198324">
    <property type="component" value="Unassembled WGS sequence"/>
</dbReference>
<evidence type="ECO:0000256" key="2">
    <source>
        <dbReference type="ARBA" id="ARBA00023014"/>
    </source>
</evidence>
<dbReference type="Gene3D" id="3.40.720.10">
    <property type="entry name" value="Alkaline Phosphatase, subunit A"/>
    <property type="match status" value="1"/>
</dbReference>
<evidence type="ECO:0000313" key="8">
    <source>
        <dbReference type="Proteomes" id="UP000198324"/>
    </source>
</evidence>
<feature type="binding site" evidence="4">
    <location>
        <position position="60"/>
    </location>
    <ligand>
        <name>Mg(2+)</name>
        <dbReference type="ChEBI" id="CHEBI:18420"/>
    </ligand>
</feature>
<feature type="binding site" evidence="4">
    <location>
        <position position="162"/>
    </location>
    <ligand>
        <name>Mg(2+)</name>
        <dbReference type="ChEBI" id="CHEBI:18420"/>
    </ligand>
</feature>
<dbReference type="GO" id="GO:0051536">
    <property type="term" value="F:iron-sulfur cluster binding"/>
    <property type="evidence" value="ECO:0007669"/>
    <property type="project" value="UniProtKB-KW"/>
</dbReference>